<protein>
    <submittedName>
        <fullName evidence="2">Uncharacterized protein</fullName>
    </submittedName>
</protein>
<dbReference type="Gramene" id="KFK24567">
    <property type="protein sequence ID" value="KFK24567"/>
    <property type="gene ID" value="AALP_AAs61185U000100"/>
</dbReference>
<reference evidence="3" key="1">
    <citation type="journal article" date="2015" name="Nat. Plants">
        <title>Genome expansion of Arabis alpina linked with retrotransposition and reduced symmetric DNA methylation.</title>
        <authorList>
            <person name="Willing E.M."/>
            <person name="Rawat V."/>
            <person name="Mandakova T."/>
            <person name="Maumus F."/>
            <person name="James G.V."/>
            <person name="Nordstroem K.J."/>
            <person name="Becker C."/>
            <person name="Warthmann N."/>
            <person name="Chica C."/>
            <person name="Szarzynska B."/>
            <person name="Zytnicki M."/>
            <person name="Albani M.C."/>
            <person name="Kiefer C."/>
            <person name="Bergonzi S."/>
            <person name="Castaings L."/>
            <person name="Mateos J.L."/>
            <person name="Berns M.C."/>
            <person name="Bujdoso N."/>
            <person name="Piofczyk T."/>
            <person name="de Lorenzo L."/>
            <person name="Barrero-Sicilia C."/>
            <person name="Mateos I."/>
            <person name="Piednoel M."/>
            <person name="Hagmann J."/>
            <person name="Chen-Min-Tao R."/>
            <person name="Iglesias-Fernandez R."/>
            <person name="Schuster S.C."/>
            <person name="Alonso-Blanco C."/>
            <person name="Roudier F."/>
            <person name="Carbonero P."/>
            <person name="Paz-Ares J."/>
            <person name="Davis S.J."/>
            <person name="Pecinka A."/>
            <person name="Quesneville H."/>
            <person name="Colot V."/>
            <person name="Lysak M.A."/>
            <person name="Weigel D."/>
            <person name="Coupland G."/>
            <person name="Schneeberger K."/>
        </authorList>
    </citation>
    <scope>NUCLEOTIDE SEQUENCE [LARGE SCALE GENOMIC DNA]</scope>
    <source>
        <strain evidence="3">cv. Pajares</strain>
    </source>
</reference>
<feature type="region of interest" description="Disordered" evidence="1">
    <location>
        <begin position="1"/>
        <end position="21"/>
    </location>
</feature>
<feature type="compositionally biased region" description="Low complexity" evidence="1">
    <location>
        <begin position="1"/>
        <end position="10"/>
    </location>
</feature>
<feature type="region of interest" description="Disordered" evidence="1">
    <location>
        <begin position="88"/>
        <end position="211"/>
    </location>
</feature>
<proteinExistence type="predicted"/>
<dbReference type="EMBL" id="KL967536">
    <property type="protein sequence ID" value="KFK24567.1"/>
    <property type="molecule type" value="Genomic_DNA"/>
</dbReference>
<evidence type="ECO:0000313" key="2">
    <source>
        <dbReference type="EMBL" id="KFK24567.1"/>
    </source>
</evidence>
<feature type="compositionally biased region" description="Acidic residues" evidence="1">
    <location>
        <begin position="144"/>
        <end position="158"/>
    </location>
</feature>
<dbReference type="Proteomes" id="UP000029120">
    <property type="component" value="Unassembled WGS sequence"/>
</dbReference>
<dbReference type="AlphaFoldDB" id="A0A087G3W5"/>
<feature type="compositionally biased region" description="Basic and acidic residues" evidence="1">
    <location>
        <begin position="103"/>
        <end position="113"/>
    </location>
</feature>
<gene>
    <name evidence="2" type="ORF">AALP_AAs61185U000100</name>
</gene>
<organism evidence="2 3">
    <name type="scientific">Arabis alpina</name>
    <name type="common">Alpine rock-cress</name>
    <dbReference type="NCBI Taxonomy" id="50452"/>
    <lineage>
        <taxon>Eukaryota</taxon>
        <taxon>Viridiplantae</taxon>
        <taxon>Streptophyta</taxon>
        <taxon>Embryophyta</taxon>
        <taxon>Tracheophyta</taxon>
        <taxon>Spermatophyta</taxon>
        <taxon>Magnoliopsida</taxon>
        <taxon>eudicotyledons</taxon>
        <taxon>Gunneridae</taxon>
        <taxon>Pentapetalae</taxon>
        <taxon>rosids</taxon>
        <taxon>malvids</taxon>
        <taxon>Brassicales</taxon>
        <taxon>Brassicaceae</taxon>
        <taxon>Arabideae</taxon>
        <taxon>Arabis</taxon>
    </lineage>
</organism>
<sequence length="211" mass="22674">MRGGDDFLSPPRDDSPPSDPDVKFAMSAISVRCLLAITFSWTRGMPPTRKIANSTLRTASLLQSESVTRGDSLNSRVADLISALAEAEEIKKKEDSSDDEAVEAGRTDAHDISSAESSDDEAERTEVDGQLTVARKTPALTQAEIEEVANEEAEDEADRLELQGGEGIGTVEHAEVEERTEVNAVDASTGEPIAPLFSHPKANPQDREDAP</sequence>
<keyword evidence="3" id="KW-1185">Reference proteome</keyword>
<evidence type="ECO:0000256" key="1">
    <source>
        <dbReference type="SAM" id="MobiDB-lite"/>
    </source>
</evidence>
<name>A0A087G3W5_ARAAL</name>
<evidence type="ECO:0000313" key="3">
    <source>
        <dbReference type="Proteomes" id="UP000029120"/>
    </source>
</evidence>
<accession>A0A087G3W5</accession>
<feature type="compositionally biased region" description="Basic and acidic residues" evidence="1">
    <location>
        <begin position="172"/>
        <end position="181"/>
    </location>
</feature>